<evidence type="ECO:0000313" key="2">
    <source>
        <dbReference type="Proteomes" id="UP000085678"/>
    </source>
</evidence>
<dbReference type="PANTHER" id="PTHR16253:SF0">
    <property type="entry name" value="TETRATRICOPEPTIDE REPEAT PROTEIN 22"/>
    <property type="match status" value="1"/>
</dbReference>
<dbReference type="Pfam" id="PF01582">
    <property type="entry name" value="TIR"/>
    <property type="match status" value="1"/>
</dbReference>
<dbReference type="InterPro" id="IPR042342">
    <property type="entry name" value="TTC22"/>
</dbReference>
<dbReference type="GO" id="GO:0007165">
    <property type="term" value="P:signal transduction"/>
    <property type="evidence" value="ECO:0007669"/>
    <property type="project" value="InterPro"/>
</dbReference>
<dbReference type="PANTHER" id="PTHR16253">
    <property type="entry name" value="TETRATRICOPEPTIDE REPEAT PROTEIN 22"/>
    <property type="match status" value="1"/>
</dbReference>
<dbReference type="InParanoid" id="A0A1S3HGY4"/>
<sequence>MTDVLSRETPVFDVFILYSGSEEDEKLITDKFLPQLEDKAELKVCFASRDYIPGHFELKEALNNMKKSRKIIALLTEHFDEQVKAVEINQAVDADLARQSCSVIPVVWGNPDHVKMPAQFKKIVPLRRPVDWDRLLTAIKE</sequence>
<dbReference type="InterPro" id="IPR035897">
    <property type="entry name" value="Toll_tir_struct_dom_sf"/>
</dbReference>
<dbReference type="GeneID" id="106154804"/>
<proteinExistence type="predicted"/>
<dbReference type="InterPro" id="IPR000157">
    <property type="entry name" value="TIR_dom"/>
</dbReference>
<evidence type="ECO:0000313" key="3">
    <source>
        <dbReference type="RefSeq" id="XP_013384751.1"/>
    </source>
</evidence>
<dbReference type="KEGG" id="lak:106154804"/>
<dbReference type="PROSITE" id="PS50104">
    <property type="entry name" value="TIR"/>
    <property type="match status" value="1"/>
</dbReference>
<dbReference type="STRING" id="7574.A0A1S3HGY4"/>
<gene>
    <name evidence="3" type="primary">LOC106154804</name>
</gene>
<name>A0A1S3HGY4_LINAN</name>
<dbReference type="PRINTS" id="PR01537">
    <property type="entry name" value="INTRLKN1R1F"/>
</dbReference>
<dbReference type="OrthoDB" id="9982425at2759"/>
<dbReference type="SUPFAM" id="SSF52200">
    <property type="entry name" value="Toll/Interleukin receptor TIR domain"/>
    <property type="match status" value="1"/>
</dbReference>
<reference evidence="3" key="1">
    <citation type="submission" date="2025-08" db="UniProtKB">
        <authorList>
            <consortium name="RefSeq"/>
        </authorList>
    </citation>
    <scope>IDENTIFICATION</scope>
    <source>
        <tissue evidence="3">Gonads</tissue>
    </source>
</reference>
<organism evidence="2 3">
    <name type="scientific">Lingula anatina</name>
    <name type="common">Brachiopod</name>
    <name type="synonym">Lingula unguis</name>
    <dbReference type="NCBI Taxonomy" id="7574"/>
    <lineage>
        <taxon>Eukaryota</taxon>
        <taxon>Metazoa</taxon>
        <taxon>Spiralia</taxon>
        <taxon>Lophotrochozoa</taxon>
        <taxon>Brachiopoda</taxon>
        <taxon>Linguliformea</taxon>
        <taxon>Lingulata</taxon>
        <taxon>Lingulida</taxon>
        <taxon>Linguloidea</taxon>
        <taxon>Lingulidae</taxon>
        <taxon>Lingula</taxon>
    </lineage>
</organism>
<dbReference type="SMART" id="SM00255">
    <property type="entry name" value="TIR"/>
    <property type="match status" value="1"/>
</dbReference>
<dbReference type="RefSeq" id="XP_013384751.1">
    <property type="nucleotide sequence ID" value="XM_013529297.1"/>
</dbReference>
<dbReference type="AlphaFoldDB" id="A0A1S3HGY4"/>
<accession>A0A1S3HGY4</accession>
<dbReference type="Proteomes" id="UP000085678">
    <property type="component" value="Unplaced"/>
</dbReference>
<evidence type="ECO:0000259" key="1">
    <source>
        <dbReference type="PROSITE" id="PS50104"/>
    </source>
</evidence>
<protein>
    <submittedName>
        <fullName evidence="3">Uncharacterized protein LOC106154804</fullName>
    </submittedName>
</protein>
<dbReference type="Gene3D" id="3.40.50.10140">
    <property type="entry name" value="Toll/interleukin-1 receptor homology (TIR) domain"/>
    <property type="match status" value="1"/>
</dbReference>
<feature type="domain" description="TIR" evidence="1">
    <location>
        <begin position="10"/>
        <end position="139"/>
    </location>
</feature>
<keyword evidence="2" id="KW-1185">Reference proteome</keyword>